<name>A0A5B7GA73_PORTR</name>
<evidence type="ECO:0000313" key="3">
    <source>
        <dbReference type="Proteomes" id="UP000324222"/>
    </source>
</evidence>
<dbReference type="Proteomes" id="UP000324222">
    <property type="component" value="Unassembled WGS sequence"/>
</dbReference>
<dbReference type="EMBL" id="VSRR010012156">
    <property type="protein sequence ID" value="MPC54163.1"/>
    <property type="molecule type" value="Genomic_DNA"/>
</dbReference>
<comment type="caution">
    <text evidence="2">The sequence shown here is derived from an EMBL/GenBank/DDBJ whole genome shotgun (WGS) entry which is preliminary data.</text>
</comment>
<accession>A0A5B7GA73</accession>
<sequence>MTADPTQVVNTEVRRRGGGPAAAFHSTLRRPPHSKAGNFEFPDLSMDTHDPPPCPKKINDNFRDMYLASKYRSLQRRRGQTLSLVGVGYRMSWTGRTHTLRKLVGVRKGPVGRPLGYFCCPGTAPRIVRYLTTSSIPCSDKAVMTTGRTNSTVESSVPQYGARSTQRAYSIFVM</sequence>
<evidence type="ECO:0000256" key="1">
    <source>
        <dbReference type="SAM" id="MobiDB-lite"/>
    </source>
</evidence>
<protein>
    <submittedName>
        <fullName evidence="2">Uncharacterized protein</fullName>
    </submittedName>
</protein>
<reference evidence="2 3" key="1">
    <citation type="submission" date="2019-05" db="EMBL/GenBank/DDBJ databases">
        <title>Another draft genome of Portunus trituberculatus and its Hox gene families provides insights of decapod evolution.</title>
        <authorList>
            <person name="Jeong J.-H."/>
            <person name="Song I."/>
            <person name="Kim S."/>
            <person name="Choi T."/>
            <person name="Kim D."/>
            <person name="Ryu S."/>
            <person name="Kim W."/>
        </authorList>
    </citation>
    <scope>NUCLEOTIDE SEQUENCE [LARGE SCALE GENOMIC DNA]</scope>
    <source>
        <tissue evidence="2">Muscle</tissue>
    </source>
</reference>
<feature type="region of interest" description="Disordered" evidence="1">
    <location>
        <begin position="1"/>
        <end position="34"/>
    </location>
</feature>
<gene>
    <name evidence="2" type="ORF">E2C01_048071</name>
</gene>
<organism evidence="2 3">
    <name type="scientific">Portunus trituberculatus</name>
    <name type="common">Swimming crab</name>
    <name type="synonym">Neptunus trituberculatus</name>
    <dbReference type="NCBI Taxonomy" id="210409"/>
    <lineage>
        <taxon>Eukaryota</taxon>
        <taxon>Metazoa</taxon>
        <taxon>Ecdysozoa</taxon>
        <taxon>Arthropoda</taxon>
        <taxon>Crustacea</taxon>
        <taxon>Multicrustacea</taxon>
        <taxon>Malacostraca</taxon>
        <taxon>Eumalacostraca</taxon>
        <taxon>Eucarida</taxon>
        <taxon>Decapoda</taxon>
        <taxon>Pleocyemata</taxon>
        <taxon>Brachyura</taxon>
        <taxon>Eubrachyura</taxon>
        <taxon>Portunoidea</taxon>
        <taxon>Portunidae</taxon>
        <taxon>Portuninae</taxon>
        <taxon>Portunus</taxon>
    </lineage>
</organism>
<proteinExistence type="predicted"/>
<evidence type="ECO:0000313" key="2">
    <source>
        <dbReference type="EMBL" id="MPC54163.1"/>
    </source>
</evidence>
<keyword evidence="3" id="KW-1185">Reference proteome</keyword>
<dbReference type="AlphaFoldDB" id="A0A5B7GA73"/>
<feature type="compositionally biased region" description="Polar residues" evidence="1">
    <location>
        <begin position="1"/>
        <end position="10"/>
    </location>
</feature>